<keyword evidence="4" id="KW-1185">Reference proteome</keyword>
<proteinExistence type="predicted"/>
<evidence type="ECO:0000259" key="2">
    <source>
        <dbReference type="Pfam" id="PF14104"/>
    </source>
</evidence>
<dbReference type="Proteomes" id="UP001589758">
    <property type="component" value="Unassembled WGS sequence"/>
</dbReference>
<name>A0ABV6CC74_9GAMM</name>
<sequence length="116" mass="13079">MAIPDMIMAILDWLLILLNRLGWLTILIALLLITKPCDVSHGQVIAAMLRNSLGFHSHALYLVPEYFADKPIDLLIAPGIYSEHLNHDVLGRTFYAVFDYGVSSSTMNLRLKRLTL</sequence>
<dbReference type="Pfam" id="PF14104">
    <property type="entry name" value="DUF4277"/>
    <property type="match status" value="1"/>
</dbReference>
<evidence type="ECO:0000313" key="4">
    <source>
        <dbReference type="Proteomes" id="UP001589758"/>
    </source>
</evidence>
<comment type="caution">
    <text evidence="3">The sequence shown here is derived from an EMBL/GenBank/DDBJ whole genome shotgun (WGS) entry which is preliminary data.</text>
</comment>
<feature type="transmembrane region" description="Helical" evidence="1">
    <location>
        <begin position="6"/>
        <end position="33"/>
    </location>
</feature>
<keyword evidence="1" id="KW-0812">Transmembrane</keyword>
<gene>
    <name evidence="3" type="ORF">ACFFIT_10865</name>
</gene>
<evidence type="ECO:0000256" key="1">
    <source>
        <dbReference type="SAM" id="Phobius"/>
    </source>
</evidence>
<accession>A0ABV6CC74</accession>
<protein>
    <submittedName>
        <fullName evidence="3">DUF4277 domain-containing protein</fullName>
    </submittedName>
</protein>
<dbReference type="EMBL" id="JBHLXE010000105">
    <property type="protein sequence ID" value="MFC0180575.1"/>
    <property type="molecule type" value="Genomic_DNA"/>
</dbReference>
<organism evidence="3 4">
    <name type="scientific">Thorsellia kenyensis</name>
    <dbReference type="NCBI Taxonomy" id="1549888"/>
    <lineage>
        <taxon>Bacteria</taxon>
        <taxon>Pseudomonadati</taxon>
        <taxon>Pseudomonadota</taxon>
        <taxon>Gammaproteobacteria</taxon>
        <taxon>Enterobacterales</taxon>
        <taxon>Thorselliaceae</taxon>
        <taxon>Thorsellia</taxon>
    </lineage>
</organism>
<keyword evidence="1" id="KW-1133">Transmembrane helix</keyword>
<feature type="domain" description="DUF4277" evidence="2">
    <location>
        <begin position="33"/>
        <end position="104"/>
    </location>
</feature>
<dbReference type="InterPro" id="IPR025457">
    <property type="entry name" value="DUF4277"/>
</dbReference>
<reference evidence="3 4" key="1">
    <citation type="submission" date="2024-09" db="EMBL/GenBank/DDBJ databases">
        <authorList>
            <person name="Sun Q."/>
            <person name="Mori K."/>
        </authorList>
    </citation>
    <scope>NUCLEOTIDE SEQUENCE [LARGE SCALE GENOMIC DNA]</scope>
    <source>
        <strain evidence="3 4">CCM 8545</strain>
    </source>
</reference>
<keyword evidence="1" id="KW-0472">Membrane</keyword>
<evidence type="ECO:0000313" key="3">
    <source>
        <dbReference type="EMBL" id="MFC0180575.1"/>
    </source>
</evidence>
<dbReference type="RefSeq" id="WP_385877696.1">
    <property type="nucleotide sequence ID" value="NZ_JBHLXE010000105.1"/>
</dbReference>